<name>A0ABW2JQP9_9ACTN</name>
<evidence type="ECO:0000313" key="5">
    <source>
        <dbReference type="EMBL" id="MFC7308469.1"/>
    </source>
</evidence>
<sequence length="416" mass="43846">MSALDEGHDVRALFNHDPSKVLGRTASGTLRLEEDDIGLRYTVDLPNTSYADDLLASIRRGDISHSSFGFKATDAKMHPPQRPGEPHRRELREVRLFDVSPVTYPAYEESTVSLRSLLQNNGLEDPSGPGRPGRAGEVRSLREAFETRGANSLTLPAATDLLSELLHAGGNGARIFGRVIPVVPAQRSGGAGPVAGRVAWAGPVPVEIVKEGEPWNPVTVPIGDHKFGTIKTGAYVQFSSEVLEDAEHLLDAIDHAFWAGLGLKLDSLVLSGGTDGAKSMVGLLDRGTKVDAVPDLKALSAAVAAVEEADGTATHIVTTPAVKAGLVASLTGNQLEHLPPLVSSRMVPTGTALVLDSERCRATLAEEIQVVATERALSANADIIDAKIRCRVGGVAVAGATDTALSKFVQIIKKGP</sequence>
<evidence type="ECO:0000256" key="2">
    <source>
        <dbReference type="ARBA" id="ARBA00022670"/>
    </source>
</evidence>
<evidence type="ECO:0000256" key="1">
    <source>
        <dbReference type="ARBA" id="ARBA00022612"/>
    </source>
</evidence>
<organism evidence="5 6">
    <name type="scientific">Streptomyces monticola</name>
    <dbReference type="NCBI Taxonomy" id="2666263"/>
    <lineage>
        <taxon>Bacteria</taxon>
        <taxon>Bacillati</taxon>
        <taxon>Actinomycetota</taxon>
        <taxon>Actinomycetes</taxon>
        <taxon>Kitasatosporales</taxon>
        <taxon>Streptomycetaceae</taxon>
        <taxon>Streptomyces</taxon>
    </lineage>
</organism>
<keyword evidence="1" id="KW-1188">Viral release from host cell</keyword>
<dbReference type="SUPFAM" id="SSF56563">
    <property type="entry name" value="Major capsid protein gp5"/>
    <property type="match status" value="1"/>
</dbReference>
<dbReference type="Proteomes" id="UP001596523">
    <property type="component" value="Unassembled WGS sequence"/>
</dbReference>
<comment type="caution">
    <text evidence="5">The sequence shown here is derived from an EMBL/GenBank/DDBJ whole genome shotgun (WGS) entry which is preliminary data.</text>
</comment>
<proteinExistence type="predicted"/>
<dbReference type="GO" id="GO:0008233">
    <property type="term" value="F:peptidase activity"/>
    <property type="evidence" value="ECO:0007669"/>
    <property type="project" value="UniProtKB-KW"/>
</dbReference>
<evidence type="ECO:0000259" key="4">
    <source>
        <dbReference type="Pfam" id="PF04586"/>
    </source>
</evidence>
<dbReference type="InterPro" id="IPR006433">
    <property type="entry name" value="Prohead_protease"/>
</dbReference>
<dbReference type="RefSeq" id="WP_381836825.1">
    <property type="nucleotide sequence ID" value="NZ_JBHTCF010000016.1"/>
</dbReference>
<evidence type="ECO:0000313" key="6">
    <source>
        <dbReference type="Proteomes" id="UP001596523"/>
    </source>
</evidence>
<protein>
    <submittedName>
        <fullName evidence="5">HK97 family phage prohead protease</fullName>
    </submittedName>
</protein>
<gene>
    <name evidence="5" type="ORF">ACFQVC_30155</name>
</gene>
<accession>A0ABW2JQP9</accession>
<evidence type="ECO:0000256" key="3">
    <source>
        <dbReference type="ARBA" id="ARBA00022801"/>
    </source>
</evidence>
<feature type="domain" description="Prohead serine protease" evidence="4">
    <location>
        <begin position="3"/>
        <end position="114"/>
    </location>
</feature>
<dbReference type="InterPro" id="IPR054613">
    <property type="entry name" value="Peptidase_S78_dom"/>
</dbReference>
<keyword evidence="2 5" id="KW-0645">Protease</keyword>
<reference evidence="6" key="1">
    <citation type="journal article" date="2019" name="Int. J. Syst. Evol. Microbiol.">
        <title>The Global Catalogue of Microorganisms (GCM) 10K type strain sequencing project: providing services to taxonomists for standard genome sequencing and annotation.</title>
        <authorList>
            <consortium name="The Broad Institute Genomics Platform"/>
            <consortium name="The Broad Institute Genome Sequencing Center for Infectious Disease"/>
            <person name="Wu L."/>
            <person name="Ma J."/>
        </authorList>
    </citation>
    <scope>NUCLEOTIDE SEQUENCE [LARGE SCALE GENOMIC DNA]</scope>
    <source>
        <strain evidence="6">SYNS20</strain>
    </source>
</reference>
<keyword evidence="6" id="KW-1185">Reference proteome</keyword>
<dbReference type="NCBIfam" id="TIGR01543">
    <property type="entry name" value="proheadase_HK97"/>
    <property type="match status" value="1"/>
</dbReference>
<dbReference type="GO" id="GO:0006508">
    <property type="term" value="P:proteolysis"/>
    <property type="evidence" value="ECO:0007669"/>
    <property type="project" value="UniProtKB-KW"/>
</dbReference>
<dbReference type="EMBL" id="JBHTCF010000016">
    <property type="protein sequence ID" value="MFC7308469.1"/>
    <property type="molecule type" value="Genomic_DNA"/>
</dbReference>
<keyword evidence="3" id="KW-0378">Hydrolase</keyword>
<dbReference type="Pfam" id="PF04586">
    <property type="entry name" value="Peptidase_S78"/>
    <property type="match status" value="1"/>
</dbReference>